<dbReference type="EMBL" id="FOGF01000007">
    <property type="protein sequence ID" value="SEQ81018.1"/>
    <property type="molecule type" value="Genomic_DNA"/>
</dbReference>
<dbReference type="Pfam" id="PF08241">
    <property type="entry name" value="Methyltransf_11"/>
    <property type="match status" value="1"/>
</dbReference>
<name>A0A1H9J2K9_9LACT</name>
<dbReference type="RefSeq" id="WP_177159509.1">
    <property type="nucleotide sequence ID" value="NZ_FOGF01000007.1"/>
</dbReference>
<dbReference type="PANTHER" id="PTHR44068:SF11">
    <property type="entry name" value="GERANYL DIPHOSPHATE 2-C-METHYLTRANSFERASE"/>
    <property type="match status" value="1"/>
</dbReference>
<dbReference type="AlphaFoldDB" id="A0A1H9J2K9"/>
<protein>
    <submittedName>
        <fullName evidence="3">Methyltransferase domain-containing protein</fullName>
    </submittedName>
</protein>
<keyword evidence="1 3" id="KW-0808">Transferase</keyword>
<feature type="domain" description="Methyltransferase type 11" evidence="2">
    <location>
        <begin position="42"/>
        <end position="141"/>
    </location>
</feature>
<accession>A0A1H9J2K9</accession>
<evidence type="ECO:0000313" key="4">
    <source>
        <dbReference type="Proteomes" id="UP000198556"/>
    </source>
</evidence>
<evidence type="ECO:0000256" key="1">
    <source>
        <dbReference type="ARBA" id="ARBA00022679"/>
    </source>
</evidence>
<evidence type="ECO:0000259" key="2">
    <source>
        <dbReference type="Pfam" id="PF08241"/>
    </source>
</evidence>
<dbReference type="InterPro" id="IPR029063">
    <property type="entry name" value="SAM-dependent_MTases_sf"/>
</dbReference>
<dbReference type="STRING" id="137733.SAMN05421767_10760"/>
<dbReference type="Proteomes" id="UP000198556">
    <property type="component" value="Unassembled WGS sequence"/>
</dbReference>
<proteinExistence type="predicted"/>
<organism evidence="3 4">
    <name type="scientific">Granulicatella balaenopterae</name>
    <dbReference type="NCBI Taxonomy" id="137733"/>
    <lineage>
        <taxon>Bacteria</taxon>
        <taxon>Bacillati</taxon>
        <taxon>Bacillota</taxon>
        <taxon>Bacilli</taxon>
        <taxon>Lactobacillales</taxon>
        <taxon>Carnobacteriaceae</taxon>
        <taxon>Granulicatella</taxon>
    </lineage>
</organism>
<keyword evidence="3" id="KW-0489">Methyltransferase</keyword>
<sequence length="250" mass="28378">MGRVPGHVLLKKLGKTKLRPGGVEGTSWLFEQVEVTKDTKLLEVACNTAGNLIEIAKEHHNHCVGLDQSTEWTDEARKNVQAAGLEDYIEIIQGNALKMPFEDNTFDIVVNEAMLTMLPVKAKKKALAEYYRVLKPGGVLLTHDIRELEEDEDALKALQKAVHMPVEPLLLEKWLEIFEGVGFSDFKYNSGEFTLLSEAGLLRDEGQEGMKKIMENALNDENREQFMEMMTIFTDPNSNHRYLVMRSKKQ</sequence>
<evidence type="ECO:0000313" key="3">
    <source>
        <dbReference type="EMBL" id="SEQ81018.1"/>
    </source>
</evidence>
<dbReference type="GO" id="GO:0032259">
    <property type="term" value="P:methylation"/>
    <property type="evidence" value="ECO:0007669"/>
    <property type="project" value="UniProtKB-KW"/>
</dbReference>
<dbReference type="InterPro" id="IPR013216">
    <property type="entry name" value="Methyltransf_11"/>
</dbReference>
<dbReference type="Gene3D" id="3.40.50.150">
    <property type="entry name" value="Vaccinia Virus protein VP39"/>
    <property type="match status" value="1"/>
</dbReference>
<dbReference type="InterPro" id="IPR050447">
    <property type="entry name" value="Erg6_SMT_methyltransf"/>
</dbReference>
<gene>
    <name evidence="3" type="ORF">SAMN05421767_10760</name>
</gene>
<dbReference type="PANTHER" id="PTHR44068">
    <property type="entry name" value="ZGC:194242"/>
    <property type="match status" value="1"/>
</dbReference>
<dbReference type="CDD" id="cd02440">
    <property type="entry name" value="AdoMet_MTases"/>
    <property type="match status" value="1"/>
</dbReference>
<reference evidence="3 4" key="1">
    <citation type="submission" date="2016-10" db="EMBL/GenBank/DDBJ databases">
        <authorList>
            <person name="de Groot N.N."/>
        </authorList>
    </citation>
    <scope>NUCLEOTIDE SEQUENCE [LARGE SCALE GENOMIC DNA]</scope>
    <source>
        <strain evidence="3 4">DSM 15827</strain>
    </source>
</reference>
<dbReference type="SUPFAM" id="SSF53335">
    <property type="entry name" value="S-adenosyl-L-methionine-dependent methyltransferases"/>
    <property type="match status" value="1"/>
</dbReference>
<keyword evidence="4" id="KW-1185">Reference proteome</keyword>
<dbReference type="GO" id="GO:0008757">
    <property type="term" value="F:S-adenosylmethionine-dependent methyltransferase activity"/>
    <property type="evidence" value="ECO:0007669"/>
    <property type="project" value="InterPro"/>
</dbReference>